<dbReference type="Pfam" id="PF00156">
    <property type="entry name" value="Pribosyltran"/>
    <property type="match status" value="1"/>
</dbReference>
<dbReference type="EMBL" id="UINC01006701">
    <property type="protein sequence ID" value="SVA29121.1"/>
    <property type="molecule type" value="Genomic_DNA"/>
</dbReference>
<name>A0A381UMY7_9ZZZZ</name>
<dbReference type="CDD" id="cd06223">
    <property type="entry name" value="PRTases_typeI"/>
    <property type="match status" value="1"/>
</dbReference>
<dbReference type="Gene3D" id="3.40.50.2020">
    <property type="match status" value="1"/>
</dbReference>
<evidence type="ECO:0000259" key="1">
    <source>
        <dbReference type="Pfam" id="PF00156"/>
    </source>
</evidence>
<proteinExistence type="predicted"/>
<dbReference type="InterPro" id="IPR000836">
    <property type="entry name" value="PRTase_dom"/>
</dbReference>
<organism evidence="2">
    <name type="scientific">marine metagenome</name>
    <dbReference type="NCBI Taxonomy" id="408172"/>
    <lineage>
        <taxon>unclassified sequences</taxon>
        <taxon>metagenomes</taxon>
        <taxon>ecological metagenomes</taxon>
    </lineage>
</organism>
<feature type="non-terminal residue" evidence="2">
    <location>
        <position position="1"/>
    </location>
</feature>
<dbReference type="SUPFAM" id="SSF53271">
    <property type="entry name" value="PRTase-like"/>
    <property type="match status" value="1"/>
</dbReference>
<sequence length="207" mass="22687">VVSRQTDISERALKDLQRLQVLMVDGHFDYGNGYHGRAYLNAHQLFRQPSTIWRFAQDLIDVLPFELLSQVEVFAGPVTGGALLAHTIAGLMDGKRKLTHPPCVFAPFNVGTDRGLYLRSFYAAQISGKRVLLADDVRNTGETLHKCAELVTEAGGTPIGTVQIYDRLEVVKTLTVPNIALAEYRAPDNYPAEACPLCASGQAITAF</sequence>
<accession>A0A381UMY7</accession>
<gene>
    <name evidence="2" type="ORF">METZ01_LOCUS81975</name>
</gene>
<feature type="domain" description="Phosphoribosyltransferase" evidence="1">
    <location>
        <begin position="124"/>
        <end position="168"/>
    </location>
</feature>
<dbReference type="InterPro" id="IPR029057">
    <property type="entry name" value="PRTase-like"/>
</dbReference>
<reference evidence="2" key="1">
    <citation type="submission" date="2018-05" db="EMBL/GenBank/DDBJ databases">
        <authorList>
            <person name="Lanie J.A."/>
            <person name="Ng W.-L."/>
            <person name="Kazmierczak K.M."/>
            <person name="Andrzejewski T.M."/>
            <person name="Davidsen T.M."/>
            <person name="Wayne K.J."/>
            <person name="Tettelin H."/>
            <person name="Glass J.I."/>
            <person name="Rusch D."/>
            <person name="Podicherti R."/>
            <person name="Tsui H.-C.T."/>
            <person name="Winkler M.E."/>
        </authorList>
    </citation>
    <scope>NUCLEOTIDE SEQUENCE</scope>
</reference>
<protein>
    <recommendedName>
        <fullName evidence="1">Phosphoribosyltransferase domain-containing protein</fullName>
    </recommendedName>
</protein>
<dbReference type="AlphaFoldDB" id="A0A381UMY7"/>
<evidence type="ECO:0000313" key="2">
    <source>
        <dbReference type="EMBL" id="SVA29121.1"/>
    </source>
</evidence>